<sequence>MNDFLSENVLNYINSHARNRIIFHQDDISILDYVDVGRSLSEAIYNLKDTSKLSMRALSELDRIFEHGIKTSDVLGRYLAIFNLGILFEPELKIDFLRLIDKYSLNQVLLIKWDGEMESNMLFFLTKENGVKINVQNLSHIHI</sequence>
<proteinExistence type="predicted"/>
<evidence type="ECO:0000313" key="2">
    <source>
        <dbReference type="Proteomes" id="UP000198480"/>
    </source>
</evidence>
<evidence type="ECO:0000313" key="1">
    <source>
        <dbReference type="EMBL" id="SNS76492.1"/>
    </source>
</evidence>
<dbReference type="AlphaFoldDB" id="A0A239H5K0"/>
<name>A0A239H5K0_9BACT</name>
<protein>
    <submittedName>
        <fullName evidence="1">Uncharacterized protein</fullName>
    </submittedName>
</protein>
<dbReference type="OrthoDB" id="1494949at2"/>
<reference evidence="2" key="1">
    <citation type="submission" date="2017-06" db="EMBL/GenBank/DDBJ databases">
        <authorList>
            <person name="Varghese N."/>
            <person name="Submissions S."/>
        </authorList>
    </citation>
    <scope>NUCLEOTIDE SEQUENCE [LARGE SCALE GENOMIC DNA]</scope>
    <source>
        <strain evidence="2">5C</strain>
    </source>
</reference>
<gene>
    <name evidence="1" type="ORF">SAMN06295967_1259</name>
</gene>
<dbReference type="Proteomes" id="UP000198480">
    <property type="component" value="Unassembled WGS sequence"/>
</dbReference>
<dbReference type="RefSeq" id="WP_089242507.1">
    <property type="nucleotide sequence ID" value="NZ_FZOK01000025.1"/>
</dbReference>
<organism evidence="1 2">
    <name type="scientific">Belliella buryatensis</name>
    <dbReference type="NCBI Taxonomy" id="1500549"/>
    <lineage>
        <taxon>Bacteria</taxon>
        <taxon>Pseudomonadati</taxon>
        <taxon>Bacteroidota</taxon>
        <taxon>Cytophagia</taxon>
        <taxon>Cytophagales</taxon>
        <taxon>Cyclobacteriaceae</taxon>
        <taxon>Belliella</taxon>
    </lineage>
</organism>
<keyword evidence="2" id="KW-1185">Reference proteome</keyword>
<accession>A0A239H5K0</accession>
<dbReference type="EMBL" id="FZOK01000025">
    <property type="protein sequence ID" value="SNS76492.1"/>
    <property type="molecule type" value="Genomic_DNA"/>
</dbReference>